<dbReference type="Gene3D" id="3.80.10.10">
    <property type="entry name" value="Ribonuclease Inhibitor"/>
    <property type="match status" value="1"/>
</dbReference>
<dbReference type="InterPro" id="IPR001611">
    <property type="entry name" value="Leu-rich_rpt"/>
</dbReference>
<dbReference type="PANTHER" id="PTHR48051">
    <property type="match status" value="1"/>
</dbReference>
<evidence type="ECO:0000313" key="4">
    <source>
        <dbReference type="EMBL" id="KAK4460963.1"/>
    </source>
</evidence>
<keyword evidence="1" id="KW-0433">Leucine-rich repeat</keyword>
<reference evidence="4" key="1">
    <citation type="journal article" date="2023" name="Mol. Phylogenet. Evol.">
        <title>Genome-scale phylogeny and comparative genomics of the fungal order Sordariales.</title>
        <authorList>
            <person name="Hensen N."/>
            <person name="Bonometti L."/>
            <person name="Westerberg I."/>
            <person name="Brannstrom I.O."/>
            <person name="Guillou S."/>
            <person name="Cros-Aarteil S."/>
            <person name="Calhoun S."/>
            <person name="Haridas S."/>
            <person name="Kuo A."/>
            <person name="Mondo S."/>
            <person name="Pangilinan J."/>
            <person name="Riley R."/>
            <person name="LaButti K."/>
            <person name="Andreopoulos B."/>
            <person name="Lipzen A."/>
            <person name="Chen C."/>
            <person name="Yan M."/>
            <person name="Daum C."/>
            <person name="Ng V."/>
            <person name="Clum A."/>
            <person name="Steindorff A."/>
            <person name="Ohm R.A."/>
            <person name="Martin F."/>
            <person name="Silar P."/>
            <person name="Natvig D.O."/>
            <person name="Lalanne C."/>
            <person name="Gautier V."/>
            <person name="Ament-Velasquez S.L."/>
            <person name="Kruys A."/>
            <person name="Hutchinson M.I."/>
            <person name="Powell A.J."/>
            <person name="Barry K."/>
            <person name="Miller A.N."/>
            <person name="Grigoriev I.V."/>
            <person name="Debuchy R."/>
            <person name="Gladieux P."/>
            <person name="Hiltunen Thoren M."/>
            <person name="Johannesson H."/>
        </authorList>
    </citation>
    <scope>NUCLEOTIDE SEQUENCE</scope>
    <source>
        <strain evidence="4">PSN324</strain>
    </source>
</reference>
<dbReference type="SUPFAM" id="SSF52075">
    <property type="entry name" value="Outer arm dynein light chain 1"/>
    <property type="match status" value="1"/>
</dbReference>
<dbReference type="InterPro" id="IPR032675">
    <property type="entry name" value="LRR_dom_sf"/>
</dbReference>
<protein>
    <submittedName>
        <fullName evidence="4">Uncharacterized protein</fullName>
    </submittedName>
</protein>
<evidence type="ECO:0000313" key="5">
    <source>
        <dbReference type="Proteomes" id="UP001321749"/>
    </source>
</evidence>
<reference evidence="4" key="2">
    <citation type="submission" date="2023-06" db="EMBL/GenBank/DDBJ databases">
        <authorList>
            <consortium name="Lawrence Berkeley National Laboratory"/>
            <person name="Mondo S.J."/>
            <person name="Hensen N."/>
            <person name="Bonometti L."/>
            <person name="Westerberg I."/>
            <person name="Brannstrom I.O."/>
            <person name="Guillou S."/>
            <person name="Cros-Aarteil S."/>
            <person name="Calhoun S."/>
            <person name="Haridas S."/>
            <person name="Kuo A."/>
            <person name="Pangilinan J."/>
            <person name="Riley R."/>
            <person name="Labutti K."/>
            <person name="Andreopoulos B."/>
            <person name="Lipzen A."/>
            <person name="Chen C."/>
            <person name="Yanf M."/>
            <person name="Daum C."/>
            <person name="Ng V."/>
            <person name="Clum A."/>
            <person name="Steindorff A."/>
            <person name="Ohm R."/>
            <person name="Martin F."/>
            <person name="Silar P."/>
            <person name="Natvig D."/>
            <person name="Lalanne C."/>
            <person name="Gautier V."/>
            <person name="Ament-Velasquez S.L."/>
            <person name="Kruys A."/>
            <person name="Hutchinson M.I."/>
            <person name="Powell A.J."/>
            <person name="Barry K."/>
            <person name="Miller A.N."/>
            <person name="Grigoriev I.V."/>
            <person name="Debuchy R."/>
            <person name="Gladieux P."/>
            <person name="Thoren M.H."/>
            <person name="Johannesson H."/>
        </authorList>
    </citation>
    <scope>NUCLEOTIDE SEQUENCE</scope>
    <source>
        <strain evidence="4">PSN324</strain>
    </source>
</reference>
<dbReference type="GO" id="GO:0005737">
    <property type="term" value="C:cytoplasm"/>
    <property type="evidence" value="ECO:0007669"/>
    <property type="project" value="TreeGrafter"/>
</dbReference>
<proteinExistence type="predicted"/>
<dbReference type="PANTHER" id="PTHR48051:SF1">
    <property type="entry name" value="RAS SUPPRESSOR PROTEIN 1"/>
    <property type="match status" value="1"/>
</dbReference>
<evidence type="ECO:0000256" key="3">
    <source>
        <dbReference type="SAM" id="MobiDB-lite"/>
    </source>
</evidence>
<gene>
    <name evidence="4" type="ORF">QBC42DRAFT_298112</name>
</gene>
<feature type="compositionally biased region" description="Acidic residues" evidence="3">
    <location>
        <begin position="529"/>
        <end position="553"/>
    </location>
</feature>
<dbReference type="InterPro" id="IPR050216">
    <property type="entry name" value="LRR_domain-containing"/>
</dbReference>
<feature type="region of interest" description="Disordered" evidence="3">
    <location>
        <begin position="118"/>
        <end position="145"/>
    </location>
</feature>
<sequence length="553" mass="63038">MADEPTLPVLSNLRHNNPFNEESRKRPRSERAPPSQLSTSSDPAFFSSDDDPALDNYEQKQGRRKRRYVGTWFSQQPAFSSDSFLGDDMISEPPRPHSALAKRARREFRKLDSGIYMSQNEDSTAESSDNYDGKFVPRPTFSHTRAKPRPIAVGEQIARDRITECVEDGRETVDLSGLGLDSISDGILESISHIAPIPIVDKDVFFEQRDPQIKLFLSNNQLTQFPRCLLNVEHLTDLSLRANNLTEIPAGIAKLKNLQSLNIAQNQIKYLPFEFLQLFRKGSKLRSLQIQPNPLWFPEEWHDGPDEFVKRLDQAKRYAALAGSKQPDTKLESDWTGLIATIHRRSRVEFIDSSRRIAGFRLPSTDRPLRRCEMEPFYKLAGPPELRKQGPGASTVRLLNCKGARSLFEYALAACARSSEADDLCQWLETEQDQGWPEGMSATLQEAIKFSRDGRDLKCSMCGRKAVLPMTRWVEYYFINPAKVEVRSDGENSITASERFSQTPQPEMYPFMRFGCTWTCVPPTIERVEGEDEDEAEVKEQEEEEEDEDTIIA</sequence>
<evidence type="ECO:0000256" key="2">
    <source>
        <dbReference type="ARBA" id="ARBA00022737"/>
    </source>
</evidence>
<feature type="region of interest" description="Disordered" evidence="3">
    <location>
        <begin position="1"/>
        <end position="68"/>
    </location>
</feature>
<organism evidence="4 5">
    <name type="scientific">Cladorrhinum samala</name>
    <dbReference type="NCBI Taxonomy" id="585594"/>
    <lineage>
        <taxon>Eukaryota</taxon>
        <taxon>Fungi</taxon>
        <taxon>Dikarya</taxon>
        <taxon>Ascomycota</taxon>
        <taxon>Pezizomycotina</taxon>
        <taxon>Sordariomycetes</taxon>
        <taxon>Sordariomycetidae</taxon>
        <taxon>Sordariales</taxon>
        <taxon>Podosporaceae</taxon>
        <taxon>Cladorrhinum</taxon>
    </lineage>
</organism>
<dbReference type="AlphaFoldDB" id="A0AAV9HN33"/>
<keyword evidence="2" id="KW-0677">Repeat</keyword>
<dbReference type="EMBL" id="MU865000">
    <property type="protein sequence ID" value="KAK4460963.1"/>
    <property type="molecule type" value="Genomic_DNA"/>
</dbReference>
<feature type="region of interest" description="Disordered" evidence="3">
    <location>
        <begin position="526"/>
        <end position="553"/>
    </location>
</feature>
<name>A0AAV9HN33_9PEZI</name>
<dbReference type="SMART" id="SM00369">
    <property type="entry name" value="LRR_TYP"/>
    <property type="match status" value="2"/>
</dbReference>
<feature type="compositionally biased region" description="Polar residues" evidence="3">
    <location>
        <begin position="118"/>
        <end position="130"/>
    </location>
</feature>
<keyword evidence="5" id="KW-1185">Reference proteome</keyword>
<evidence type="ECO:0000256" key="1">
    <source>
        <dbReference type="ARBA" id="ARBA00022614"/>
    </source>
</evidence>
<comment type="caution">
    <text evidence="4">The sequence shown here is derived from an EMBL/GenBank/DDBJ whole genome shotgun (WGS) entry which is preliminary data.</text>
</comment>
<dbReference type="Proteomes" id="UP001321749">
    <property type="component" value="Unassembled WGS sequence"/>
</dbReference>
<dbReference type="Pfam" id="PF13855">
    <property type="entry name" value="LRR_8"/>
    <property type="match status" value="1"/>
</dbReference>
<dbReference type="InterPro" id="IPR003591">
    <property type="entry name" value="Leu-rich_rpt_typical-subtyp"/>
</dbReference>
<accession>A0AAV9HN33</accession>